<organism evidence="1 2">
    <name type="scientific">Paenibacillus pini JCM 16418</name>
    <dbReference type="NCBI Taxonomy" id="1236976"/>
    <lineage>
        <taxon>Bacteria</taxon>
        <taxon>Bacillati</taxon>
        <taxon>Bacillota</taxon>
        <taxon>Bacilli</taxon>
        <taxon>Bacillales</taxon>
        <taxon>Paenibacillaceae</taxon>
        <taxon>Paenibacillus</taxon>
    </lineage>
</organism>
<dbReference type="AlphaFoldDB" id="W7YSF3"/>
<keyword evidence="2" id="KW-1185">Reference proteome</keyword>
<dbReference type="EMBL" id="BAVZ01000018">
    <property type="protein sequence ID" value="GAF10133.1"/>
    <property type="molecule type" value="Genomic_DNA"/>
</dbReference>
<gene>
    <name evidence="1" type="ORF">JCM16418_4310</name>
</gene>
<reference evidence="1 2" key="1">
    <citation type="journal article" date="2014" name="Genome Announc.">
        <title>Draft Genome Sequence of Paenibacillus pini JCM 16418T, Isolated from the Rhizosphere of Pine Tree.</title>
        <authorList>
            <person name="Yuki M."/>
            <person name="Oshima K."/>
            <person name="Suda W."/>
            <person name="Oshida Y."/>
            <person name="Kitamura K."/>
            <person name="Iida Y."/>
            <person name="Hattori M."/>
            <person name="Ohkuma M."/>
        </authorList>
    </citation>
    <scope>NUCLEOTIDE SEQUENCE [LARGE SCALE GENOMIC DNA]</scope>
    <source>
        <strain evidence="1 2">JCM 16418</strain>
    </source>
</reference>
<sequence>MLDFLFNTLQLPAIMLGCKSQRHTVTTSTACTTDTVNIALYIMWNIIVKDVSYAFDIQTTRRYVRSDK</sequence>
<protein>
    <submittedName>
        <fullName evidence="1">Uncharacterized protein</fullName>
    </submittedName>
</protein>
<evidence type="ECO:0000313" key="1">
    <source>
        <dbReference type="EMBL" id="GAF10133.1"/>
    </source>
</evidence>
<comment type="caution">
    <text evidence="1">The sequence shown here is derived from an EMBL/GenBank/DDBJ whole genome shotgun (WGS) entry which is preliminary data.</text>
</comment>
<dbReference type="Proteomes" id="UP000019364">
    <property type="component" value="Unassembled WGS sequence"/>
</dbReference>
<name>W7YSF3_9BACL</name>
<proteinExistence type="predicted"/>
<evidence type="ECO:0000313" key="2">
    <source>
        <dbReference type="Proteomes" id="UP000019364"/>
    </source>
</evidence>
<accession>W7YSF3</accession>